<dbReference type="Pfam" id="PF06508">
    <property type="entry name" value="QueC"/>
    <property type="match status" value="1"/>
</dbReference>
<evidence type="ECO:0000256" key="3">
    <source>
        <dbReference type="ARBA" id="ARBA00022723"/>
    </source>
</evidence>
<dbReference type="PANTHER" id="PTHR42914:SF1">
    <property type="entry name" value="7-CYANO-7-DEAZAGUANINE SYNTHASE"/>
    <property type="match status" value="1"/>
</dbReference>
<evidence type="ECO:0000256" key="5">
    <source>
        <dbReference type="ARBA" id="ARBA00022833"/>
    </source>
</evidence>
<keyword evidence="6" id="KW-0067">ATP-binding</keyword>
<dbReference type="Proteomes" id="UP000320693">
    <property type="component" value="Unassembled WGS sequence"/>
</dbReference>
<comment type="catalytic activity">
    <reaction evidence="9">
        <text>7-carboxy-7-carbaguanine + NH4(+) + 2 ATP = 7-cyano-7-carbaguanine + 2 AMP + 2 diphosphate + 2 H(+)</text>
        <dbReference type="Rhea" id="RHEA:27982"/>
        <dbReference type="ChEBI" id="CHEBI:15378"/>
        <dbReference type="ChEBI" id="CHEBI:28938"/>
        <dbReference type="ChEBI" id="CHEBI:30616"/>
        <dbReference type="ChEBI" id="CHEBI:33019"/>
        <dbReference type="ChEBI" id="CHEBI:45075"/>
        <dbReference type="ChEBI" id="CHEBI:61036"/>
        <dbReference type="ChEBI" id="CHEBI:456215"/>
        <dbReference type="EC" id="6.3.4.20"/>
    </reaction>
</comment>
<comment type="similarity">
    <text evidence="7">Belongs to the QueC family.</text>
</comment>
<keyword evidence="11" id="KW-1185">Reference proteome</keyword>
<dbReference type="EMBL" id="BJNH01000175">
    <property type="protein sequence ID" value="GEC29789.1"/>
    <property type="molecule type" value="Genomic_DNA"/>
</dbReference>
<keyword evidence="2" id="KW-0436">Ligase</keyword>
<evidence type="ECO:0000256" key="2">
    <source>
        <dbReference type="ARBA" id="ARBA00022598"/>
    </source>
</evidence>
<gene>
    <name evidence="10" type="ORF">PSA01_68180</name>
</gene>
<evidence type="ECO:0000313" key="10">
    <source>
        <dbReference type="EMBL" id="GEC29789.1"/>
    </source>
</evidence>
<dbReference type="Gene3D" id="3.40.50.620">
    <property type="entry name" value="HUPs"/>
    <property type="match status" value="1"/>
</dbReference>
<evidence type="ECO:0000313" key="11">
    <source>
        <dbReference type="Proteomes" id="UP000320693"/>
    </source>
</evidence>
<proteinExistence type="inferred from homology"/>
<keyword evidence="5" id="KW-0862">Zinc</keyword>
<organism evidence="10 11">
    <name type="scientific">Pseudonocardia saturnea</name>
    <dbReference type="NCBI Taxonomy" id="33909"/>
    <lineage>
        <taxon>Bacteria</taxon>
        <taxon>Bacillati</taxon>
        <taxon>Actinomycetota</taxon>
        <taxon>Actinomycetes</taxon>
        <taxon>Pseudonocardiales</taxon>
        <taxon>Pseudonocardiaceae</taxon>
        <taxon>Pseudonocardia</taxon>
    </lineage>
</organism>
<keyword evidence="4" id="KW-0547">Nucleotide-binding</keyword>
<dbReference type="InterPro" id="IPR014729">
    <property type="entry name" value="Rossmann-like_a/b/a_fold"/>
</dbReference>
<name>A0ABQ0SA51_9PSEU</name>
<accession>A0ABQ0SA51</accession>
<evidence type="ECO:0000256" key="7">
    <source>
        <dbReference type="ARBA" id="ARBA00037993"/>
    </source>
</evidence>
<keyword evidence="3" id="KW-0479">Metal-binding</keyword>
<dbReference type="EC" id="6.3.4.20" evidence="8"/>
<evidence type="ECO:0000256" key="8">
    <source>
        <dbReference type="ARBA" id="ARBA00039149"/>
    </source>
</evidence>
<sequence length="206" mass="21432">MTRRDQRGESRELKRMIWQGPGVSRVRHPCLLLSGGVDSALVARFLIEAGTPPTGLFVDYGQPAAKAEAHASTAIAAAFGLSRECVTIGGLSVPSSGEIIGRNDLLIAVARAAAPGRDVALGVHGGTGYADCSPEHRDAWQSLLDAQHGGAVRLLAPLLHLTKPEVLALAVDGSIPLGLTHSCEAGDTACGRCRSCLDRAILDARA</sequence>
<protein>
    <recommendedName>
        <fullName evidence="8">7-cyano-7-deazaguanine synthase</fullName>
        <ecNumber evidence="8">6.3.4.20</ecNumber>
    </recommendedName>
</protein>
<evidence type="ECO:0000256" key="1">
    <source>
        <dbReference type="ARBA" id="ARBA00005061"/>
    </source>
</evidence>
<evidence type="ECO:0000256" key="4">
    <source>
        <dbReference type="ARBA" id="ARBA00022741"/>
    </source>
</evidence>
<comment type="caution">
    <text evidence="10">The sequence shown here is derived from an EMBL/GenBank/DDBJ whole genome shotgun (WGS) entry which is preliminary data.</text>
</comment>
<comment type="pathway">
    <text evidence="1">Purine metabolism; 7-cyano-7-deazaguanine biosynthesis.</text>
</comment>
<evidence type="ECO:0000256" key="6">
    <source>
        <dbReference type="ARBA" id="ARBA00022840"/>
    </source>
</evidence>
<dbReference type="SUPFAM" id="SSF52402">
    <property type="entry name" value="Adenine nucleotide alpha hydrolases-like"/>
    <property type="match status" value="1"/>
</dbReference>
<dbReference type="PANTHER" id="PTHR42914">
    <property type="entry name" value="7-CYANO-7-DEAZAGUANINE SYNTHASE"/>
    <property type="match status" value="1"/>
</dbReference>
<reference evidence="10 11" key="1">
    <citation type="submission" date="2019-06" db="EMBL/GenBank/DDBJ databases">
        <title>Whole genome shotgun sequence of Pseudonocardia saturnea NBRC 14499.</title>
        <authorList>
            <person name="Hosoyama A."/>
            <person name="Uohara A."/>
            <person name="Ohji S."/>
            <person name="Ichikawa N."/>
        </authorList>
    </citation>
    <scope>NUCLEOTIDE SEQUENCE [LARGE SCALE GENOMIC DNA]</scope>
    <source>
        <strain evidence="10 11">NBRC 14499</strain>
    </source>
</reference>
<evidence type="ECO:0000256" key="9">
    <source>
        <dbReference type="ARBA" id="ARBA00047890"/>
    </source>
</evidence>
<dbReference type="InterPro" id="IPR018317">
    <property type="entry name" value="QueC"/>
</dbReference>